<keyword evidence="1" id="KW-1133">Transmembrane helix</keyword>
<evidence type="ECO:0000313" key="3">
    <source>
        <dbReference type="Proteomes" id="UP000095544"/>
    </source>
</evidence>
<gene>
    <name evidence="2" type="ORF">ERS852491_03090</name>
</gene>
<keyword evidence="2" id="KW-0804">Transcription</keyword>
<accession>A0A174HDB9</accession>
<keyword evidence="1" id="KW-0472">Membrane</keyword>
<evidence type="ECO:0000313" key="2">
    <source>
        <dbReference type="EMBL" id="CUO72281.1"/>
    </source>
</evidence>
<keyword evidence="1" id="KW-0812">Transmembrane</keyword>
<name>A0A174HDB9_9FIRM</name>
<protein>
    <submittedName>
        <fullName evidence="2">DNA-directed RNA polymerase subunit P</fullName>
    </submittedName>
</protein>
<organism evidence="2 3">
    <name type="scientific">Faecalicatena contorta</name>
    <dbReference type="NCBI Taxonomy" id="39482"/>
    <lineage>
        <taxon>Bacteria</taxon>
        <taxon>Bacillati</taxon>
        <taxon>Bacillota</taxon>
        <taxon>Clostridia</taxon>
        <taxon>Lachnospirales</taxon>
        <taxon>Lachnospiraceae</taxon>
        <taxon>Faecalicatena</taxon>
    </lineage>
</organism>
<dbReference type="Proteomes" id="UP000095544">
    <property type="component" value="Unassembled WGS sequence"/>
</dbReference>
<feature type="transmembrane region" description="Helical" evidence="1">
    <location>
        <begin position="346"/>
        <end position="365"/>
    </location>
</feature>
<dbReference type="RefSeq" id="WP_055154038.1">
    <property type="nucleotide sequence ID" value="NZ_CYZU01000030.1"/>
</dbReference>
<dbReference type="EMBL" id="CYZU01000030">
    <property type="protein sequence ID" value="CUO72281.1"/>
    <property type="molecule type" value="Genomic_DNA"/>
</dbReference>
<keyword evidence="2" id="KW-0240">DNA-directed RNA polymerase</keyword>
<proteinExistence type="predicted"/>
<dbReference type="AlphaFoldDB" id="A0A174HDB9"/>
<dbReference type="STRING" id="39482.ERS852491_03090"/>
<dbReference type="GO" id="GO:0000428">
    <property type="term" value="C:DNA-directed RNA polymerase complex"/>
    <property type="evidence" value="ECO:0007669"/>
    <property type="project" value="UniProtKB-KW"/>
</dbReference>
<reference evidence="2 3" key="1">
    <citation type="submission" date="2015-09" db="EMBL/GenBank/DDBJ databases">
        <authorList>
            <consortium name="Pathogen Informatics"/>
        </authorList>
    </citation>
    <scope>NUCLEOTIDE SEQUENCE [LARGE SCALE GENOMIC DNA]</scope>
    <source>
        <strain evidence="2 3">2789STDY5834876</strain>
    </source>
</reference>
<evidence type="ECO:0000256" key="1">
    <source>
        <dbReference type="SAM" id="Phobius"/>
    </source>
</evidence>
<dbReference type="Gene3D" id="2.20.28.30">
    <property type="entry name" value="RNA polymerase ii, chain L"/>
    <property type="match status" value="2"/>
</dbReference>
<sequence>MSTRGYKCPCCGGSLVFSSDTQKLQCPSCDHEIDMETVRQYAEIVESVEAQGDTFEWGDDAGESQTEWGVKEEEGRKLYICPCCGAEVDADETTASTTCLYCDSPVILPGQVSGEYHPDLIIPFQMDEEGVKEIFKEYCKGKKFLPKAFRSGRKIQEVTGSYVPFWLFSCRAKGTFIYDAQKIKKWQDDDFEYTQRDLYLVTRKGDMFFEYLPVGGSSEKDESYMESIEPYGIDKAVPFEEGYLSGYEAIRYDVSKDECRSVAEERIKSSLQRAMSKSVNHNEYYSIFQKSSSIACTKGKVQYALLPLWTFHVKYKDKIYPFAVNGQTGKLSGDLPTDKGMYRKNMLGVFAGSTLIVYLLLLLIFF</sequence>
<dbReference type="OrthoDB" id="3182597at2"/>